<dbReference type="Proteomes" id="UP000483362">
    <property type="component" value="Unassembled WGS sequence"/>
</dbReference>
<dbReference type="GO" id="GO:0016787">
    <property type="term" value="F:hydrolase activity"/>
    <property type="evidence" value="ECO:0007669"/>
    <property type="project" value="UniProtKB-KW"/>
</dbReference>
<accession>A0A6L5XEC2</accession>
<name>A0A6L5XEC2_9BACT</name>
<reference evidence="1 2" key="1">
    <citation type="submission" date="2019-08" db="EMBL/GenBank/DDBJ databases">
        <title>In-depth cultivation of the pig gut microbiome towards novel bacterial diversity and tailored functional studies.</title>
        <authorList>
            <person name="Wylensek D."/>
            <person name="Hitch T.C.A."/>
            <person name="Clavel T."/>
        </authorList>
    </citation>
    <scope>NUCLEOTIDE SEQUENCE [LARGE SCALE GENOMIC DNA]</scope>
    <source>
        <strain evidence="1 2">Oil-RF-744-WCA-WT-10</strain>
    </source>
</reference>
<evidence type="ECO:0000313" key="1">
    <source>
        <dbReference type="EMBL" id="MSS17793.1"/>
    </source>
</evidence>
<dbReference type="InterPro" id="IPR029058">
    <property type="entry name" value="AB_hydrolase_fold"/>
</dbReference>
<dbReference type="PANTHER" id="PTHR48098">
    <property type="entry name" value="ENTEROCHELIN ESTERASE-RELATED"/>
    <property type="match status" value="1"/>
</dbReference>
<evidence type="ECO:0000313" key="2">
    <source>
        <dbReference type="Proteomes" id="UP000483362"/>
    </source>
</evidence>
<dbReference type="Gene3D" id="3.40.50.1820">
    <property type="entry name" value="alpha/beta hydrolase"/>
    <property type="match status" value="1"/>
</dbReference>
<organism evidence="1 2">
    <name type="scientific">Sodaliphilus pleomorphus</name>
    <dbReference type="NCBI Taxonomy" id="2606626"/>
    <lineage>
        <taxon>Bacteria</taxon>
        <taxon>Pseudomonadati</taxon>
        <taxon>Bacteroidota</taxon>
        <taxon>Bacteroidia</taxon>
        <taxon>Bacteroidales</taxon>
        <taxon>Muribaculaceae</taxon>
        <taxon>Sodaliphilus</taxon>
    </lineage>
</organism>
<dbReference type="Pfam" id="PF00756">
    <property type="entry name" value="Esterase"/>
    <property type="match status" value="1"/>
</dbReference>
<dbReference type="AlphaFoldDB" id="A0A6L5XEC2"/>
<gene>
    <name evidence="1" type="ORF">FYJ29_08510</name>
</gene>
<dbReference type="RefSeq" id="WP_154326469.1">
    <property type="nucleotide sequence ID" value="NZ_CP045696.1"/>
</dbReference>
<proteinExistence type="predicted"/>
<dbReference type="EMBL" id="VULT01000012">
    <property type="protein sequence ID" value="MSS17793.1"/>
    <property type="molecule type" value="Genomic_DNA"/>
</dbReference>
<protein>
    <submittedName>
        <fullName evidence="1">Alpha/beta hydrolase</fullName>
    </submittedName>
</protein>
<dbReference type="PANTHER" id="PTHR48098:SF6">
    <property type="entry name" value="FERRI-BACILLIBACTIN ESTERASE BESA"/>
    <property type="match status" value="1"/>
</dbReference>
<sequence length="226" mass="25988">MEEVYSTHGIECKIHVYGDTTRCLPVVYVHTFENQGREIWNESCKMQARQHVLVEIDGLDWDNYLAPWPTEQLFKNNPPMRGRAGEWLRLLEGEVIPAVEAQLHVTHRVIAGYSLAGLFALWSAYNTGIFAGVVACSGSFWYPDFTSYVQAHDFVTLPSCIYFSLGDKETRLKNPVLNTVEERTRWLCEHYSSMGINTVFQLNNGNHYQQPAWRTARGITWALRQL</sequence>
<dbReference type="InterPro" id="IPR050583">
    <property type="entry name" value="Mycobacterial_A85_antigen"/>
</dbReference>
<keyword evidence="1" id="KW-0378">Hydrolase</keyword>
<dbReference type="SUPFAM" id="SSF53474">
    <property type="entry name" value="alpha/beta-Hydrolases"/>
    <property type="match status" value="1"/>
</dbReference>
<comment type="caution">
    <text evidence="1">The sequence shown here is derived from an EMBL/GenBank/DDBJ whole genome shotgun (WGS) entry which is preliminary data.</text>
</comment>
<dbReference type="InterPro" id="IPR000801">
    <property type="entry name" value="Esterase-like"/>
</dbReference>
<keyword evidence="2" id="KW-1185">Reference proteome</keyword>